<proteinExistence type="predicted"/>
<evidence type="ECO:0000313" key="3">
    <source>
        <dbReference type="Proteomes" id="UP000073492"/>
    </source>
</evidence>
<name>A0A139IM52_9PEZI</name>
<dbReference type="OrthoDB" id="10631374at2759"/>
<protein>
    <submittedName>
        <fullName evidence="2">Uncharacterized protein</fullName>
    </submittedName>
</protein>
<feature type="region of interest" description="Disordered" evidence="1">
    <location>
        <begin position="1"/>
        <end position="30"/>
    </location>
</feature>
<reference evidence="2 3" key="1">
    <citation type="submission" date="2015-07" db="EMBL/GenBank/DDBJ databases">
        <title>Comparative genomics of the Sigatoka disease complex on banana suggests a link between parallel evolutionary changes in Pseudocercospora fijiensis and Pseudocercospora eumusae and increased virulence on the banana host.</title>
        <authorList>
            <person name="Chang T.-C."/>
            <person name="Salvucci A."/>
            <person name="Crous P.W."/>
            <person name="Stergiopoulos I."/>
        </authorList>
    </citation>
    <scope>NUCLEOTIDE SEQUENCE [LARGE SCALE GENOMIC DNA]</scope>
    <source>
        <strain evidence="2 3">CBS 116634</strain>
    </source>
</reference>
<feature type="compositionally biased region" description="Basic and acidic residues" evidence="1">
    <location>
        <begin position="1"/>
        <end position="10"/>
    </location>
</feature>
<comment type="caution">
    <text evidence="2">The sequence shown here is derived from an EMBL/GenBank/DDBJ whole genome shotgun (WGS) entry which is preliminary data.</text>
</comment>
<evidence type="ECO:0000313" key="2">
    <source>
        <dbReference type="EMBL" id="KXT15745.1"/>
    </source>
</evidence>
<accession>A0A139IM52</accession>
<gene>
    <name evidence="2" type="ORF">AC579_1532</name>
</gene>
<dbReference type="AlphaFoldDB" id="A0A139IM52"/>
<sequence>MRGTHTHETYTDTPDVDSAPITGSEEPSSEGLASISYLLLLGDSSIEIGKLAQLRRPTWFYRPNGCLDLNREVKERKRFDGHLPANSYYDPGPC</sequence>
<organism evidence="2 3">
    <name type="scientific">Pseudocercospora musae</name>
    <dbReference type="NCBI Taxonomy" id="113226"/>
    <lineage>
        <taxon>Eukaryota</taxon>
        <taxon>Fungi</taxon>
        <taxon>Dikarya</taxon>
        <taxon>Ascomycota</taxon>
        <taxon>Pezizomycotina</taxon>
        <taxon>Dothideomycetes</taxon>
        <taxon>Dothideomycetidae</taxon>
        <taxon>Mycosphaerellales</taxon>
        <taxon>Mycosphaerellaceae</taxon>
        <taxon>Pseudocercospora</taxon>
    </lineage>
</organism>
<dbReference type="Proteomes" id="UP000073492">
    <property type="component" value="Unassembled WGS sequence"/>
</dbReference>
<keyword evidence="3" id="KW-1185">Reference proteome</keyword>
<dbReference type="EMBL" id="LFZO01000051">
    <property type="protein sequence ID" value="KXT15745.1"/>
    <property type="molecule type" value="Genomic_DNA"/>
</dbReference>
<evidence type="ECO:0000256" key="1">
    <source>
        <dbReference type="SAM" id="MobiDB-lite"/>
    </source>
</evidence>